<proteinExistence type="predicted"/>
<protein>
    <submittedName>
        <fullName evidence="1">Uncharacterized protein</fullName>
    </submittedName>
</protein>
<sequence>MGCETISLVPYEQFCPRGHHHLATGSESKDRLGKGRSTITRLKDQARQPCGCLAAAKAHAGENFGLHCKRMQVMQRSCRLIKEHKHHGRSA</sequence>
<dbReference type="Proteomes" id="UP001485043">
    <property type="component" value="Unassembled WGS sequence"/>
</dbReference>
<dbReference type="AlphaFoldDB" id="A0AAW1T502"/>
<keyword evidence="2" id="KW-1185">Reference proteome</keyword>
<dbReference type="EMBL" id="JALJOV010000423">
    <property type="protein sequence ID" value="KAK9863844.1"/>
    <property type="molecule type" value="Genomic_DNA"/>
</dbReference>
<organism evidence="1 2">
    <name type="scientific">Apatococcus fuscideae</name>
    <dbReference type="NCBI Taxonomy" id="2026836"/>
    <lineage>
        <taxon>Eukaryota</taxon>
        <taxon>Viridiplantae</taxon>
        <taxon>Chlorophyta</taxon>
        <taxon>core chlorophytes</taxon>
        <taxon>Trebouxiophyceae</taxon>
        <taxon>Chlorellales</taxon>
        <taxon>Chlorellaceae</taxon>
        <taxon>Apatococcus</taxon>
    </lineage>
</organism>
<gene>
    <name evidence="1" type="ORF">WJX84_006434</name>
</gene>
<comment type="caution">
    <text evidence="1">The sequence shown here is derived from an EMBL/GenBank/DDBJ whole genome shotgun (WGS) entry which is preliminary data.</text>
</comment>
<evidence type="ECO:0000313" key="1">
    <source>
        <dbReference type="EMBL" id="KAK9863844.1"/>
    </source>
</evidence>
<evidence type="ECO:0000313" key="2">
    <source>
        <dbReference type="Proteomes" id="UP001485043"/>
    </source>
</evidence>
<accession>A0AAW1T502</accession>
<name>A0AAW1T502_9CHLO</name>
<reference evidence="1 2" key="1">
    <citation type="journal article" date="2024" name="Nat. Commun.">
        <title>Phylogenomics reveals the evolutionary origins of lichenization in chlorophyte algae.</title>
        <authorList>
            <person name="Puginier C."/>
            <person name="Libourel C."/>
            <person name="Otte J."/>
            <person name="Skaloud P."/>
            <person name="Haon M."/>
            <person name="Grisel S."/>
            <person name="Petersen M."/>
            <person name="Berrin J.G."/>
            <person name="Delaux P.M."/>
            <person name="Dal Grande F."/>
            <person name="Keller J."/>
        </authorList>
    </citation>
    <scope>NUCLEOTIDE SEQUENCE [LARGE SCALE GENOMIC DNA]</scope>
    <source>
        <strain evidence="1 2">SAG 2523</strain>
    </source>
</reference>